<accession>A0A5K0Z6R2</accession>
<dbReference type="EMBL" id="LR721778">
    <property type="protein sequence ID" value="VVV85108.1"/>
    <property type="molecule type" value="Genomic_DNA"/>
</dbReference>
<proteinExistence type="predicted"/>
<gene>
    <name evidence="1" type="ORF">NYM_LOCUS9545</name>
</gene>
<dbReference type="AlphaFoldDB" id="A0A5K0Z6R2"/>
<sequence>MWRRASPVEDIPQALPAASLLPGEIEVTMNLDEVPDDVEGMKKVLREVRVQIPPEMFNVSKLVSATYADSRLLVLRSVAGSALLFTRTPAQS</sequence>
<name>A0A5K0Z6R2_9MAGN</name>
<evidence type="ECO:0000313" key="1">
    <source>
        <dbReference type="EMBL" id="VVV85108.1"/>
    </source>
</evidence>
<protein>
    <submittedName>
        <fullName evidence="1">Uncharacterized protein</fullName>
    </submittedName>
</protein>
<organism evidence="1">
    <name type="scientific">Nymphaea colorata</name>
    <name type="common">pocket water lily</name>
    <dbReference type="NCBI Taxonomy" id="210225"/>
    <lineage>
        <taxon>Eukaryota</taxon>
        <taxon>Viridiplantae</taxon>
        <taxon>Streptophyta</taxon>
        <taxon>Embryophyta</taxon>
        <taxon>Tracheophyta</taxon>
        <taxon>Spermatophyta</taxon>
        <taxon>Magnoliopsida</taxon>
        <taxon>Nymphaeales</taxon>
        <taxon>Nymphaeaceae</taxon>
        <taxon>Nymphaea</taxon>
    </lineage>
</organism>
<dbReference type="Gramene" id="NC13G0028070.1">
    <property type="protein sequence ID" value="NC13G0028070.1:cds"/>
    <property type="gene ID" value="NC13G0028070"/>
</dbReference>
<reference evidence="1" key="1">
    <citation type="submission" date="2019-09" db="EMBL/GenBank/DDBJ databases">
        <authorList>
            <person name="Zhang L."/>
        </authorList>
    </citation>
    <scope>NUCLEOTIDE SEQUENCE</scope>
</reference>